<dbReference type="AlphaFoldDB" id="A0A383BER9"/>
<organism evidence="10">
    <name type="scientific">marine metagenome</name>
    <dbReference type="NCBI Taxonomy" id="408172"/>
    <lineage>
        <taxon>unclassified sequences</taxon>
        <taxon>metagenomes</taxon>
        <taxon>ecological metagenomes</taxon>
    </lineage>
</organism>
<dbReference type="GO" id="GO:0055085">
    <property type="term" value="P:transmembrane transport"/>
    <property type="evidence" value="ECO:0007669"/>
    <property type="project" value="InterPro"/>
</dbReference>
<evidence type="ECO:0000256" key="1">
    <source>
        <dbReference type="ARBA" id="ARBA00004651"/>
    </source>
</evidence>
<proteinExistence type="inferred from homology"/>
<gene>
    <name evidence="10" type="ORF">METZ01_LOCUS471471</name>
</gene>
<dbReference type="InterPro" id="IPR006685">
    <property type="entry name" value="MscS_channel_2nd"/>
</dbReference>
<dbReference type="PANTHER" id="PTHR30347:SF1">
    <property type="entry name" value="MECHANOSENSITIVE CHANNEL MSCK"/>
    <property type="match status" value="1"/>
</dbReference>
<reference evidence="10" key="1">
    <citation type="submission" date="2018-05" db="EMBL/GenBank/DDBJ databases">
        <authorList>
            <person name="Lanie J.A."/>
            <person name="Ng W.-L."/>
            <person name="Kazmierczak K.M."/>
            <person name="Andrzejewski T.M."/>
            <person name="Davidsen T.M."/>
            <person name="Wayne K.J."/>
            <person name="Tettelin H."/>
            <person name="Glass J.I."/>
            <person name="Rusch D."/>
            <person name="Podicherti R."/>
            <person name="Tsui H.-C.T."/>
            <person name="Winkler M.E."/>
        </authorList>
    </citation>
    <scope>NUCLEOTIDE SEQUENCE</scope>
</reference>
<protein>
    <recommendedName>
        <fullName evidence="11">Mechanosensitive ion channel inner membrane domain-containing protein</fullName>
    </recommendedName>
</protein>
<dbReference type="InterPro" id="IPR023408">
    <property type="entry name" value="MscS_beta-dom_sf"/>
</dbReference>
<evidence type="ECO:0000256" key="3">
    <source>
        <dbReference type="ARBA" id="ARBA00022475"/>
    </source>
</evidence>
<keyword evidence="6 7" id="KW-0472">Membrane</keyword>
<evidence type="ECO:0000259" key="9">
    <source>
        <dbReference type="Pfam" id="PF21088"/>
    </source>
</evidence>
<dbReference type="SUPFAM" id="SSF50182">
    <property type="entry name" value="Sm-like ribonucleoproteins"/>
    <property type="match status" value="1"/>
</dbReference>
<evidence type="ECO:0000256" key="4">
    <source>
        <dbReference type="ARBA" id="ARBA00022692"/>
    </source>
</evidence>
<dbReference type="PANTHER" id="PTHR30347">
    <property type="entry name" value="POTASSIUM CHANNEL RELATED"/>
    <property type="match status" value="1"/>
</dbReference>
<comment type="subcellular location">
    <subcellularLocation>
        <location evidence="1">Cell membrane</location>
        <topology evidence="1">Multi-pass membrane protein</topology>
    </subcellularLocation>
</comment>
<name>A0A383BER9_9ZZZZ</name>
<feature type="domain" description="Mechanosensitive ion channel transmembrane helices 2/3" evidence="9">
    <location>
        <begin position="71"/>
        <end position="111"/>
    </location>
</feature>
<dbReference type="InterPro" id="IPR052702">
    <property type="entry name" value="MscS-like_channel"/>
</dbReference>
<dbReference type="InterPro" id="IPR049142">
    <property type="entry name" value="MS_channel_1st"/>
</dbReference>
<dbReference type="GO" id="GO:0005886">
    <property type="term" value="C:plasma membrane"/>
    <property type="evidence" value="ECO:0007669"/>
    <property type="project" value="UniProtKB-SubCell"/>
</dbReference>
<feature type="transmembrane region" description="Helical" evidence="7">
    <location>
        <begin position="97"/>
        <end position="125"/>
    </location>
</feature>
<evidence type="ECO:0008006" key="11">
    <source>
        <dbReference type="Google" id="ProtNLM"/>
    </source>
</evidence>
<sequence>MNETLQTIKQFCVKVWNTELFGSVTIGSILLLLILFASVIIIERIVQKQLIRRFLSRTKLQPSLQFGLSRIIGYTLIAVGFYVAFQLVGVDLSSLAIIAASLGVGIGFGLQNIINNFVSGIIILAERPISIGDRIEVAGVAGRVTKIQLRSTTVVTNDNITMIVPNADFISNTVTNWSHGDPKVRIRVPVGVA</sequence>
<dbReference type="InterPro" id="IPR011014">
    <property type="entry name" value="MscS_channel_TM-2"/>
</dbReference>
<keyword evidence="5 7" id="KW-1133">Transmembrane helix</keyword>
<evidence type="ECO:0000256" key="5">
    <source>
        <dbReference type="ARBA" id="ARBA00022989"/>
    </source>
</evidence>
<dbReference type="Pfam" id="PF21088">
    <property type="entry name" value="MS_channel_1st"/>
    <property type="match status" value="1"/>
</dbReference>
<dbReference type="EMBL" id="UINC01199950">
    <property type="protein sequence ID" value="SVE18617.1"/>
    <property type="molecule type" value="Genomic_DNA"/>
</dbReference>
<keyword evidence="3" id="KW-1003">Cell membrane</keyword>
<feature type="transmembrane region" description="Helical" evidence="7">
    <location>
        <begin position="63"/>
        <end position="85"/>
    </location>
</feature>
<dbReference type="InterPro" id="IPR010920">
    <property type="entry name" value="LSM_dom_sf"/>
</dbReference>
<evidence type="ECO:0000256" key="2">
    <source>
        <dbReference type="ARBA" id="ARBA00008017"/>
    </source>
</evidence>
<evidence type="ECO:0000256" key="6">
    <source>
        <dbReference type="ARBA" id="ARBA00023136"/>
    </source>
</evidence>
<accession>A0A383BER9</accession>
<evidence type="ECO:0000313" key="10">
    <source>
        <dbReference type="EMBL" id="SVE18617.1"/>
    </source>
</evidence>
<comment type="similarity">
    <text evidence="2">Belongs to the MscS (TC 1.A.23) family.</text>
</comment>
<feature type="transmembrane region" description="Helical" evidence="7">
    <location>
        <begin position="20"/>
        <end position="42"/>
    </location>
</feature>
<feature type="domain" description="Mechanosensitive ion channel MscS" evidence="8">
    <location>
        <begin position="112"/>
        <end position="179"/>
    </location>
</feature>
<evidence type="ECO:0000256" key="7">
    <source>
        <dbReference type="SAM" id="Phobius"/>
    </source>
</evidence>
<feature type="non-terminal residue" evidence="10">
    <location>
        <position position="193"/>
    </location>
</feature>
<dbReference type="Pfam" id="PF00924">
    <property type="entry name" value="MS_channel_2nd"/>
    <property type="match status" value="1"/>
</dbReference>
<dbReference type="SUPFAM" id="SSF82861">
    <property type="entry name" value="Mechanosensitive channel protein MscS (YggB), transmembrane region"/>
    <property type="match status" value="1"/>
</dbReference>
<keyword evidence="4 7" id="KW-0812">Transmembrane</keyword>
<dbReference type="Gene3D" id="2.30.30.60">
    <property type="match status" value="1"/>
</dbReference>
<dbReference type="Gene3D" id="1.10.287.1260">
    <property type="match status" value="1"/>
</dbReference>
<evidence type="ECO:0000259" key="8">
    <source>
        <dbReference type="Pfam" id="PF00924"/>
    </source>
</evidence>